<dbReference type="EMBL" id="CAJNBJ010000001">
    <property type="protein sequence ID" value="CAE6698616.1"/>
    <property type="molecule type" value="Genomic_DNA"/>
</dbReference>
<sequence>MNCPPATSRVVMATLHQVQSRSGKAGVEGDALDGDVDGSVMARILAKGLRVCQRALRTRNFGDKYLQCFKRSV</sequence>
<comment type="caution">
    <text evidence="1">The sequence shown here is derived from an EMBL/GenBank/DDBJ whole genome shotgun (WGS) entry which is preliminary data.</text>
</comment>
<evidence type="ECO:0000313" key="2">
    <source>
        <dbReference type="Proteomes" id="UP000675880"/>
    </source>
</evidence>
<reference evidence="1 2" key="1">
    <citation type="submission" date="2021-02" db="EMBL/GenBank/DDBJ databases">
        <authorList>
            <person name="Han P."/>
        </authorList>
    </citation>
    <scope>NUCLEOTIDE SEQUENCE [LARGE SCALE GENOMIC DNA]</scope>
    <source>
        <strain evidence="1">Candidatus Nitrospira sp. ZN2</strain>
    </source>
</reference>
<name>A0ABM8QI59_9BACT</name>
<organism evidence="1 2">
    <name type="scientific">Nitrospira defluvii</name>
    <dbReference type="NCBI Taxonomy" id="330214"/>
    <lineage>
        <taxon>Bacteria</taxon>
        <taxon>Pseudomonadati</taxon>
        <taxon>Nitrospirota</taxon>
        <taxon>Nitrospiria</taxon>
        <taxon>Nitrospirales</taxon>
        <taxon>Nitrospiraceae</taxon>
        <taxon>Nitrospira</taxon>
    </lineage>
</organism>
<proteinExistence type="predicted"/>
<keyword evidence="2" id="KW-1185">Reference proteome</keyword>
<accession>A0ABM8QI59</accession>
<gene>
    <name evidence="1" type="ORF">NSPZN2_10597</name>
</gene>
<evidence type="ECO:0000313" key="1">
    <source>
        <dbReference type="EMBL" id="CAE6698616.1"/>
    </source>
</evidence>
<dbReference type="Proteomes" id="UP000675880">
    <property type="component" value="Unassembled WGS sequence"/>
</dbReference>
<protein>
    <submittedName>
        <fullName evidence="1">Uncharacterized protein</fullName>
    </submittedName>
</protein>